<keyword evidence="2" id="KW-0812">Transmembrane</keyword>
<proteinExistence type="predicted"/>
<dbReference type="SUPFAM" id="SSF53098">
    <property type="entry name" value="Ribonuclease H-like"/>
    <property type="match status" value="1"/>
</dbReference>
<dbReference type="GO" id="GO:0003676">
    <property type="term" value="F:nucleic acid binding"/>
    <property type="evidence" value="ECO:0007669"/>
    <property type="project" value="InterPro"/>
</dbReference>
<evidence type="ECO:0000256" key="2">
    <source>
        <dbReference type="SAM" id="Phobius"/>
    </source>
</evidence>
<dbReference type="PANTHER" id="PTHR47481:SF30">
    <property type="entry name" value="CCHC-TYPE DOMAIN-CONTAINING PROTEIN"/>
    <property type="match status" value="1"/>
</dbReference>
<feature type="compositionally biased region" description="Polar residues" evidence="1">
    <location>
        <begin position="7"/>
        <end position="23"/>
    </location>
</feature>
<dbReference type="PROSITE" id="PS50994">
    <property type="entry name" value="INTEGRASE"/>
    <property type="match status" value="1"/>
</dbReference>
<dbReference type="AlphaFoldDB" id="A0A834XAZ9"/>
<dbReference type="Pfam" id="PF22936">
    <property type="entry name" value="Pol_BBD"/>
    <property type="match status" value="1"/>
</dbReference>
<dbReference type="InterPro" id="IPR054722">
    <property type="entry name" value="PolX-like_BBD"/>
</dbReference>
<dbReference type="InterPro" id="IPR036397">
    <property type="entry name" value="RNaseH_sf"/>
</dbReference>
<dbReference type="PANTHER" id="PTHR47481">
    <property type="match status" value="1"/>
</dbReference>
<keyword evidence="2" id="KW-0472">Membrane</keyword>
<keyword evidence="2" id="KW-1133">Transmembrane helix</keyword>
<dbReference type="InterPro" id="IPR012337">
    <property type="entry name" value="RNaseH-like_sf"/>
</dbReference>
<gene>
    <name evidence="4" type="ORF">G2W53_003958</name>
</gene>
<feature type="region of interest" description="Disordered" evidence="1">
    <location>
        <begin position="201"/>
        <end position="257"/>
    </location>
</feature>
<organism evidence="4 5">
    <name type="scientific">Senna tora</name>
    <dbReference type="NCBI Taxonomy" id="362788"/>
    <lineage>
        <taxon>Eukaryota</taxon>
        <taxon>Viridiplantae</taxon>
        <taxon>Streptophyta</taxon>
        <taxon>Embryophyta</taxon>
        <taxon>Tracheophyta</taxon>
        <taxon>Spermatophyta</taxon>
        <taxon>Magnoliopsida</taxon>
        <taxon>eudicotyledons</taxon>
        <taxon>Gunneridae</taxon>
        <taxon>Pentapetalae</taxon>
        <taxon>rosids</taxon>
        <taxon>fabids</taxon>
        <taxon>Fabales</taxon>
        <taxon>Fabaceae</taxon>
        <taxon>Caesalpinioideae</taxon>
        <taxon>Cassia clade</taxon>
        <taxon>Senna</taxon>
    </lineage>
</organism>
<evidence type="ECO:0000313" key="5">
    <source>
        <dbReference type="Proteomes" id="UP000634136"/>
    </source>
</evidence>
<comment type="caution">
    <text evidence="4">The sequence shown here is derived from an EMBL/GenBank/DDBJ whole genome shotgun (WGS) entry which is preliminary data.</text>
</comment>
<evidence type="ECO:0000259" key="3">
    <source>
        <dbReference type="PROSITE" id="PS50994"/>
    </source>
</evidence>
<dbReference type="Gene3D" id="3.30.420.10">
    <property type="entry name" value="Ribonuclease H-like superfamily/Ribonuclease H"/>
    <property type="match status" value="1"/>
</dbReference>
<dbReference type="InterPro" id="IPR001584">
    <property type="entry name" value="Integrase_cat-core"/>
</dbReference>
<feature type="domain" description="Integrase catalytic" evidence="3">
    <location>
        <begin position="517"/>
        <end position="606"/>
    </location>
</feature>
<dbReference type="Proteomes" id="UP000634136">
    <property type="component" value="Unassembled WGS sequence"/>
</dbReference>
<dbReference type="OrthoDB" id="1912561at2759"/>
<evidence type="ECO:0000313" key="4">
    <source>
        <dbReference type="EMBL" id="KAF7841660.1"/>
    </source>
</evidence>
<dbReference type="Pfam" id="PF13976">
    <property type="entry name" value="gag_pre-integrs"/>
    <property type="match status" value="1"/>
</dbReference>
<feature type="compositionally biased region" description="Low complexity" evidence="1">
    <location>
        <begin position="208"/>
        <end position="223"/>
    </location>
</feature>
<sequence>MPESIGETHSNQKSTTESGSKGTMSVEVPKFSQGFSQPISNKLDDQNYLTWRMQVNATIKGHKLGKFLVAKYMPPQFLTPEDAVADNVNPEFVEWESQDQLLVAWLLNSMTDAMTNKMVGCTYTHQILRKIEELFLSQTRAKERSLRTQLRNTKKAGLGMSEFLLKIKKIVDSLAAIGSPISDHEYTEILLDALPNSISANISQTKPSSQNFKSSQNSQNQNSGNYRPPNPSFRGGQSRGQGRNNRGGRNSWQQNNNRPQCQLCGWQGHVAMTCFHRFDQSFTAATRAQVQPPFRPNSNTPVEALIAAPETLYDAAWYPDSGASNHITNDASNLQNQQIYTGQDQVHTANGSVLNISHVGYSKILTSSDKLLSLTNLFHVPTVTKNLLSVSKCAQDNDVYFVFTADSCVVKSQATHQVLLKGRMSNGLYLFDELPLTHKITPSNVSATSANALCAHNSDSISLNTWHCRLGHPSKNIVQTVLSTCNFKPIHSKSNPFCESCCLGKLHSISFPASDTVYSRPLELVYSDVWGPTPVLSSRGYRYYIVFIDACTKFTWFYLLTAKSDALLAFKQFKTLAENQLNTTLKSFQSDFGGEFRSFIPFLNEHARDDSISHDLLSSSPPILPVTTNSSSIPLSDSAGPLVNTHPMQTRAKSGIFKPKVLSATIEPGSDLLSRAGLTDAKPQRTPMVSGLKLSAKGDDPFSNPTHYRSIVGVGSLFIGLTGKAGVGSASRVPILALGWEKGSLKSASIVSVVTGIKGSGSLLFLEFFPPFGVAMDLEASILCVSIAIAVFTDFILLGRISFLVISIVLALLCFCHHKTWCLDSTRVGHRHILHRYKRELASHGPSRPSNDGAYCNKALLNLLPVELSSCAFESGVEVRSSAIALASCSESHAILEL</sequence>
<keyword evidence="5" id="KW-1185">Reference proteome</keyword>
<protein>
    <submittedName>
        <fullName evidence="4">Retrovirus-related Pol polyprotein from transposon TNT 1-94</fullName>
    </submittedName>
</protein>
<dbReference type="EMBL" id="JAAIUW010000002">
    <property type="protein sequence ID" value="KAF7841660.1"/>
    <property type="molecule type" value="Genomic_DNA"/>
</dbReference>
<dbReference type="InterPro" id="IPR025724">
    <property type="entry name" value="GAG-pre-integrase_dom"/>
</dbReference>
<dbReference type="Pfam" id="PF14223">
    <property type="entry name" value="Retrotran_gag_2"/>
    <property type="match status" value="1"/>
</dbReference>
<dbReference type="GO" id="GO:0015074">
    <property type="term" value="P:DNA integration"/>
    <property type="evidence" value="ECO:0007669"/>
    <property type="project" value="InterPro"/>
</dbReference>
<reference evidence="4" key="1">
    <citation type="submission" date="2020-09" db="EMBL/GenBank/DDBJ databases">
        <title>Genome-Enabled Discovery of Anthraquinone Biosynthesis in Senna tora.</title>
        <authorList>
            <person name="Kang S.-H."/>
            <person name="Pandey R.P."/>
            <person name="Lee C.-M."/>
            <person name="Sim J.-S."/>
            <person name="Jeong J.-T."/>
            <person name="Choi B.-S."/>
            <person name="Jung M."/>
            <person name="Ginzburg D."/>
            <person name="Zhao K."/>
            <person name="Won S.Y."/>
            <person name="Oh T.-J."/>
            <person name="Yu Y."/>
            <person name="Kim N.-H."/>
            <person name="Lee O.R."/>
            <person name="Lee T.-H."/>
            <person name="Bashyal P."/>
            <person name="Kim T.-S."/>
            <person name="Lee W.-H."/>
            <person name="Kawkins C."/>
            <person name="Kim C.-K."/>
            <person name="Kim J.S."/>
            <person name="Ahn B.O."/>
            <person name="Rhee S.Y."/>
            <person name="Sohng J.K."/>
        </authorList>
    </citation>
    <scope>NUCLEOTIDE SEQUENCE</scope>
    <source>
        <tissue evidence="4">Leaf</tissue>
    </source>
</reference>
<feature type="transmembrane region" description="Helical" evidence="2">
    <location>
        <begin position="787"/>
        <end position="815"/>
    </location>
</feature>
<name>A0A834XAZ9_9FABA</name>
<feature type="compositionally biased region" description="Low complexity" evidence="1">
    <location>
        <begin position="234"/>
        <end position="257"/>
    </location>
</feature>
<feature type="region of interest" description="Disordered" evidence="1">
    <location>
        <begin position="1"/>
        <end position="25"/>
    </location>
</feature>
<evidence type="ECO:0000256" key="1">
    <source>
        <dbReference type="SAM" id="MobiDB-lite"/>
    </source>
</evidence>
<accession>A0A834XAZ9</accession>